<evidence type="ECO:0000313" key="5">
    <source>
        <dbReference type="Proteomes" id="UP000501568"/>
    </source>
</evidence>
<dbReference type="EMBL" id="CP049109">
    <property type="protein sequence ID" value="QIG80717.1"/>
    <property type="molecule type" value="Genomic_DNA"/>
</dbReference>
<dbReference type="InterPro" id="IPR000683">
    <property type="entry name" value="Gfo/Idh/MocA-like_OxRdtase_N"/>
</dbReference>
<dbReference type="InterPro" id="IPR036291">
    <property type="entry name" value="NAD(P)-bd_dom_sf"/>
</dbReference>
<evidence type="ECO:0000256" key="1">
    <source>
        <dbReference type="ARBA" id="ARBA00023002"/>
    </source>
</evidence>
<dbReference type="Gene3D" id="3.40.50.720">
    <property type="entry name" value="NAD(P)-binding Rossmann-like Domain"/>
    <property type="match status" value="1"/>
</dbReference>
<dbReference type="GO" id="GO:0016491">
    <property type="term" value="F:oxidoreductase activity"/>
    <property type="evidence" value="ECO:0007669"/>
    <property type="project" value="UniProtKB-KW"/>
</dbReference>
<dbReference type="KEGG" id="spzr:G5C33_13610"/>
<feature type="domain" description="Gfo/Idh/MocA-like oxidoreductase N-terminal" evidence="2">
    <location>
        <begin position="3"/>
        <end position="119"/>
    </location>
</feature>
<feature type="domain" description="GFO/IDH/MocA-like oxidoreductase" evidence="3">
    <location>
        <begin position="131"/>
        <end position="263"/>
    </location>
</feature>
<gene>
    <name evidence="4" type="ORF">G5C33_13610</name>
</gene>
<keyword evidence="5" id="KW-1185">Reference proteome</keyword>
<dbReference type="PANTHER" id="PTHR43818:SF11">
    <property type="entry name" value="BCDNA.GH03377"/>
    <property type="match status" value="1"/>
</dbReference>
<dbReference type="GO" id="GO:0000166">
    <property type="term" value="F:nucleotide binding"/>
    <property type="evidence" value="ECO:0007669"/>
    <property type="project" value="InterPro"/>
</dbReference>
<name>A0A6G6Y7E3_9SPHN</name>
<dbReference type="Proteomes" id="UP000501568">
    <property type="component" value="Chromosome"/>
</dbReference>
<dbReference type="InterPro" id="IPR055170">
    <property type="entry name" value="GFO_IDH_MocA-like_dom"/>
</dbReference>
<evidence type="ECO:0000259" key="2">
    <source>
        <dbReference type="Pfam" id="PF01408"/>
    </source>
</evidence>
<dbReference type="Gene3D" id="3.30.360.10">
    <property type="entry name" value="Dihydrodipicolinate Reductase, domain 2"/>
    <property type="match status" value="1"/>
</dbReference>
<dbReference type="RefSeq" id="WP_165327725.1">
    <property type="nucleotide sequence ID" value="NZ_CP049109.1"/>
</dbReference>
<dbReference type="PANTHER" id="PTHR43818">
    <property type="entry name" value="BCDNA.GH03377"/>
    <property type="match status" value="1"/>
</dbReference>
<dbReference type="SUPFAM" id="SSF51735">
    <property type="entry name" value="NAD(P)-binding Rossmann-fold domains"/>
    <property type="match status" value="1"/>
</dbReference>
<proteinExistence type="predicted"/>
<dbReference type="AlphaFoldDB" id="A0A6G6Y7E3"/>
<dbReference type="SUPFAM" id="SSF55347">
    <property type="entry name" value="Glyceraldehyde-3-phosphate dehydrogenase-like, C-terminal domain"/>
    <property type="match status" value="1"/>
</dbReference>
<organism evidence="4 5">
    <name type="scientific">Stakelama tenebrarum</name>
    <dbReference type="NCBI Taxonomy" id="2711215"/>
    <lineage>
        <taxon>Bacteria</taxon>
        <taxon>Pseudomonadati</taxon>
        <taxon>Pseudomonadota</taxon>
        <taxon>Alphaproteobacteria</taxon>
        <taxon>Sphingomonadales</taxon>
        <taxon>Sphingomonadaceae</taxon>
        <taxon>Stakelama</taxon>
    </lineage>
</organism>
<evidence type="ECO:0000313" key="4">
    <source>
        <dbReference type="EMBL" id="QIG80717.1"/>
    </source>
</evidence>
<dbReference type="InterPro" id="IPR050463">
    <property type="entry name" value="Gfo/Idh/MocA_oxidrdct_glycsds"/>
</dbReference>
<protein>
    <submittedName>
        <fullName evidence="4">Gfo/Idh/MocA family oxidoreductase</fullName>
    </submittedName>
</protein>
<dbReference type="Pfam" id="PF01408">
    <property type="entry name" value="GFO_IDH_MocA"/>
    <property type="match status" value="1"/>
</dbReference>
<reference evidence="4 5" key="1">
    <citation type="submission" date="2020-02" db="EMBL/GenBank/DDBJ databases">
        <authorList>
            <person name="Zheng R.K."/>
            <person name="Sun C.M."/>
        </authorList>
    </citation>
    <scope>NUCLEOTIDE SEQUENCE [LARGE SCALE GENOMIC DNA]</scope>
    <source>
        <strain evidence="5">zrk23</strain>
    </source>
</reference>
<sequence length="367" mass="40154">MPKVGIISANWGAVAHLPAWRALPGVEVTAICTSRQETAEAAAERFGFPRAFWNAEEMIADPDIDIIDIGTRPSIRHSMVLAALAAKKHIYNGIPFSADVDRARALHRAWKGSESVAIVDAYSQWLPAPRMAKRMIDDGFLGQPFGGNCIFNLGLFNTPHPAFPYNWFAEGGHGVSAMRNLGSHMLHMLVSLLGEVDEVMADDSQLLKEWRFPDGSTVTPQNNDYANLLVRFRTGMLLQVQISWSATVGRGFHVDLFGSGGRMVMSAPSFPTSLGTTLHAGKLGERTIEPVEIPDELMRPEGIDIAPNVPVEASHGMAISMQNMVRAIEGTATPAPDFGQAWAVERVLEAARRSSESRRWVKVDDVD</sequence>
<keyword evidence="1" id="KW-0560">Oxidoreductase</keyword>
<evidence type="ECO:0000259" key="3">
    <source>
        <dbReference type="Pfam" id="PF22725"/>
    </source>
</evidence>
<dbReference type="Pfam" id="PF22725">
    <property type="entry name" value="GFO_IDH_MocA_C3"/>
    <property type="match status" value="1"/>
</dbReference>
<accession>A0A6G6Y7E3</accession>